<evidence type="ECO:0000313" key="2">
    <source>
        <dbReference type="Proteomes" id="UP000789860"/>
    </source>
</evidence>
<comment type="caution">
    <text evidence="1">The sequence shown here is derived from an EMBL/GenBank/DDBJ whole genome shotgun (WGS) entry which is preliminary data.</text>
</comment>
<reference evidence="1" key="1">
    <citation type="submission" date="2021-06" db="EMBL/GenBank/DDBJ databases">
        <authorList>
            <person name="Kallberg Y."/>
            <person name="Tangrot J."/>
            <person name="Rosling A."/>
        </authorList>
    </citation>
    <scope>NUCLEOTIDE SEQUENCE</scope>
    <source>
        <strain evidence="1">AU212A</strain>
    </source>
</reference>
<dbReference type="Proteomes" id="UP000789860">
    <property type="component" value="Unassembled WGS sequence"/>
</dbReference>
<feature type="non-terminal residue" evidence="1">
    <location>
        <position position="1"/>
    </location>
</feature>
<gene>
    <name evidence="1" type="ORF">SCALOS_LOCUS5630</name>
</gene>
<evidence type="ECO:0000313" key="1">
    <source>
        <dbReference type="EMBL" id="CAG8564569.1"/>
    </source>
</evidence>
<dbReference type="EMBL" id="CAJVPM010009498">
    <property type="protein sequence ID" value="CAG8564569.1"/>
    <property type="molecule type" value="Genomic_DNA"/>
</dbReference>
<proteinExistence type="predicted"/>
<name>A0ACA9M429_9GLOM</name>
<protein>
    <submittedName>
        <fullName evidence="1">4595_t:CDS:1</fullName>
    </submittedName>
</protein>
<sequence>ILLSPYAYQRRLLGLDEFAINSSNDIDDVDMFEQILASHISHTKYPVSPDIHPFAFYNSRFLLFPNLPTPQNSFTVVDPPIMTSYLDFNDRSSQCNDEITYEEYDTNCPPEFSDIESDNESENEQYIPPPPISMLRRKSLAPIPLAIN</sequence>
<keyword evidence="2" id="KW-1185">Reference proteome</keyword>
<accession>A0ACA9M429</accession>
<organism evidence="1 2">
    <name type="scientific">Scutellospora calospora</name>
    <dbReference type="NCBI Taxonomy" id="85575"/>
    <lineage>
        <taxon>Eukaryota</taxon>
        <taxon>Fungi</taxon>
        <taxon>Fungi incertae sedis</taxon>
        <taxon>Mucoromycota</taxon>
        <taxon>Glomeromycotina</taxon>
        <taxon>Glomeromycetes</taxon>
        <taxon>Diversisporales</taxon>
        <taxon>Gigasporaceae</taxon>
        <taxon>Scutellospora</taxon>
    </lineage>
</organism>